<protein>
    <recommendedName>
        <fullName evidence="1">Flagellar hook-length control protein-like C-terminal domain-containing protein</fullName>
    </recommendedName>
</protein>
<dbReference type="InterPro" id="IPR021136">
    <property type="entry name" value="Flagellar_hook_control-like_C"/>
</dbReference>
<proteinExistence type="predicted"/>
<evidence type="ECO:0000313" key="3">
    <source>
        <dbReference type="Proteomes" id="UP000326944"/>
    </source>
</evidence>
<dbReference type="AlphaFoldDB" id="A0A5P8P1C8"/>
<gene>
    <name evidence="2" type="ORF">FJR48_07215</name>
</gene>
<accession>A0A5P8P1C8</accession>
<evidence type="ECO:0000313" key="2">
    <source>
        <dbReference type="EMBL" id="QFR49533.1"/>
    </source>
</evidence>
<organism evidence="2 3">
    <name type="scientific">Sulfurimonas lithotrophica</name>
    <dbReference type="NCBI Taxonomy" id="2590022"/>
    <lineage>
        <taxon>Bacteria</taxon>
        <taxon>Pseudomonadati</taxon>
        <taxon>Campylobacterota</taxon>
        <taxon>Epsilonproteobacteria</taxon>
        <taxon>Campylobacterales</taxon>
        <taxon>Sulfurimonadaceae</taxon>
        <taxon>Sulfurimonas</taxon>
    </lineage>
</organism>
<reference evidence="2 3" key="1">
    <citation type="submission" date="2019-09" db="EMBL/GenBank/DDBJ databases">
        <title>Sulfurimonas gotlandica sp. nov., a chemoautotrophic and psychrotolerant epsilonproteobacterium isolated from a pelagic redoxcline, and an emended description of the genus Sulfurimonas.</title>
        <authorList>
            <person name="Wang S."/>
            <person name="Jiang L."/>
            <person name="Shao S."/>
        </authorList>
    </citation>
    <scope>NUCLEOTIDE SEQUENCE [LARGE SCALE GENOMIC DNA]</scope>
    <source>
        <strain evidence="2 3">GYSZ_1</strain>
    </source>
</reference>
<feature type="domain" description="Flagellar hook-length control protein-like C-terminal" evidence="1">
    <location>
        <begin position="432"/>
        <end position="505"/>
    </location>
</feature>
<name>A0A5P8P1C8_9BACT</name>
<keyword evidence="3" id="KW-1185">Reference proteome</keyword>
<dbReference type="RefSeq" id="WP_152307477.1">
    <property type="nucleotide sequence ID" value="NZ_CP043617.1"/>
</dbReference>
<dbReference type="OrthoDB" id="5337397at2"/>
<dbReference type="Proteomes" id="UP000326944">
    <property type="component" value="Chromosome"/>
</dbReference>
<sequence length="531" mass="59960">MINIVSSKKLDLILPNTNKALKEVLKGATLDELKSISKGKDLKSVMDSILKQSSIDNSSDKALLNLVKNNPTLKNLGDVSTTIKDLLNTIKSDKNPLPVEKVLKEFLVDIKDLKDTPIKQKFENSGVFLESRIKDLKSPQVELKSLLNSLENVLKKSEYSSSKTVLNDIKELLNRHMSKELPAQTNDKNIAQHKMLISAKELEVVASKVKNILSELKSAQKFADPLQKPLVENIVKSLEHLSSPKLLNAQDFKYTRIKDNLQQLFSITSKSIDTDAKGVFDALQKIFSTLKSIEQNTSNPKMILDDFIAKDLPKDIKSLTQNLKEVLLKNDPIFSKATLNIIDKLEQLSTPAKLNPQQNVKELLSNDLKSVLLQANEDISKSNHPNKTELLKHIDKLALQIDNFQLVSHLSNASSLYLPFSWDAMQEGKIEMKKSDDDRFYCDIDLKLKDYGELKFKLTLYEKNQLNLHVYTTSKEFQAIVKENLPELRSAIIDANVTPREIRIFEPKDTNATSAYNEFSDNLATGFEVKA</sequence>
<evidence type="ECO:0000259" key="1">
    <source>
        <dbReference type="Pfam" id="PF02120"/>
    </source>
</evidence>
<dbReference type="EMBL" id="CP043617">
    <property type="protein sequence ID" value="QFR49533.1"/>
    <property type="molecule type" value="Genomic_DNA"/>
</dbReference>
<dbReference type="KEGG" id="sulg:FJR48_07215"/>
<dbReference type="Pfam" id="PF02120">
    <property type="entry name" value="Flg_hook"/>
    <property type="match status" value="1"/>
</dbReference>